<keyword evidence="2" id="KW-0521">NADP</keyword>
<dbReference type="InterPro" id="IPR036291">
    <property type="entry name" value="NAD(P)-bd_dom_sf"/>
</dbReference>
<accession>A0A370PBN3</accession>
<dbReference type="Proteomes" id="UP000254937">
    <property type="component" value="Unassembled WGS sequence"/>
</dbReference>
<evidence type="ECO:0000313" key="5">
    <source>
        <dbReference type="Proteomes" id="UP000254937"/>
    </source>
</evidence>
<protein>
    <submittedName>
        <fullName evidence="4">Short chain dehydrogenase/ reductase</fullName>
    </submittedName>
</protein>
<dbReference type="EMBL" id="KZ851860">
    <property type="protein sequence ID" value="RDK39598.1"/>
    <property type="molecule type" value="Genomic_DNA"/>
</dbReference>
<dbReference type="PANTHER" id="PTHR43180:SF31">
    <property type="entry name" value="CHAIN DEHYDROGENASE_REDUCTASE, PUTATIVE (AFU_ORTHOLOGUE AFUA_2G16570)-RELATED"/>
    <property type="match status" value="1"/>
</dbReference>
<dbReference type="SUPFAM" id="SSF51735">
    <property type="entry name" value="NAD(P)-binding Rossmann-fold domains"/>
    <property type="match status" value="1"/>
</dbReference>
<proteinExistence type="inferred from homology"/>
<dbReference type="GO" id="GO:0044550">
    <property type="term" value="P:secondary metabolite biosynthetic process"/>
    <property type="evidence" value="ECO:0007669"/>
    <property type="project" value="UniProtKB-ARBA"/>
</dbReference>
<gene>
    <name evidence="4" type="ORF">M752DRAFT_296056</name>
</gene>
<evidence type="ECO:0000256" key="3">
    <source>
        <dbReference type="ARBA" id="ARBA00023002"/>
    </source>
</evidence>
<dbReference type="InterPro" id="IPR020904">
    <property type="entry name" value="Sc_DH/Rdtase_CS"/>
</dbReference>
<evidence type="ECO:0000256" key="1">
    <source>
        <dbReference type="ARBA" id="ARBA00006484"/>
    </source>
</evidence>
<dbReference type="AlphaFoldDB" id="A0A370PBN3"/>
<name>A0A370PBN3_ASPPH</name>
<dbReference type="InterPro" id="IPR002347">
    <property type="entry name" value="SDR_fam"/>
</dbReference>
<evidence type="ECO:0000256" key="2">
    <source>
        <dbReference type="ARBA" id="ARBA00022857"/>
    </source>
</evidence>
<evidence type="ECO:0000313" key="4">
    <source>
        <dbReference type="EMBL" id="RDK39598.1"/>
    </source>
</evidence>
<dbReference type="PRINTS" id="PR00081">
    <property type="entry name" value="GDHRDH"/>
</dbReference>
<keyword evidence="5" id="KW-1185">Reference proteome</keyword>
<dbReference type="Gene3D" id="3.40.50.720">
    <property type="entry name" value="NAD(P)-binding Rossmann-like Domain"/>
    <property type="match status" value="1"/>
</dbReference>
<reference evidence="4 5" key="1">
    <citation type="submission" date="2018-07" db="EMBL/GenBank/DDBJ databases">
        <title>Section-level genome sequencing of Aspergillus section Nigri to investigate inter- and intra-species variation.</title>
        <authorList>
            <consortium name="DOE Joint Genome Institute"/>
            <person name="Vesth T.C."/>
            <person name="Nybo J.L."/>
            <person name="Theobald S."/>
            <person name="Frisvad J.C."/>
            <person name="Larsen T.O."/>
            <person name="Nielsen K.F."/>
            <person name="Hoof J.B."/>
            <person name="Brandl J."/>
            <person name="Salamov A."/>
            <person name="Riley R."/>
            <person name="Gladden J.M."/>
            <person name="Phatale P."/>
            <person name="Nielsen M.T."/>
            <person name="Lyhne E.K."/>
            <person name="Kogle M.E."/>
            <person name="Strasser K."/>
            <person name="McDonnell E."/>
            <person name="Barry K."/>
            <person name="Clum A."/>
            <person name="Chen C."/>
            <person name="Nolan M."/>
            <person name="Sandor L."/>
            <person name="Kuo A."/>
            <person name="Lipzen A."/>
            <person name="Hainaut M."/>
            <person name="Drula E."/>
            <person name="Tsang A."/>
            <person name="Magnuson J.K."/>
            <person name="Henrissat B."/>
            <person name="Wiebenga A."/>
            <person name="Simmons B.A."/>
            <person name="Makela M.R."/>
            <person name="De vries R.P."/>
            <person name="Grigoriev I.V."/>
            <person name="Mortensen U.H."/>
            <person name="Baker S.E."/>
            <person name="Andersen M.R."/>
        </authorList>
    </citation>
    <scope>NUCLEOTIDE SEQUENCE [LARGE SCALE GENOMIC DNA]</scope>
    <source>
        <strain evidence="4 5">ATCC 13157</strain>
    </source>
</reference>
<dbReference type="GO" id="GO:0016491">
    <property type="term" value="F:oxidoreductase activity"/>
    <property type="evidence" value="ECO:0007669"/>
    <property type="project" value="UniProtKB-KW"/>
</dbReference>
<dbReference type="PANTHER" id="PTHR43180">
    <property type="entry name" value="3-OXOACYL-(ACYL-CARRIER-PROTEIN) REDUCTASE (AFU_ORTHOLOGUE AFUA_6G11210)"/>
    <property type="match status" value="1"/>
</dbReference>
<keyword evidence="3" id="KW-0560">Oxidoreductase</keyword>
<comment type="similarity">
    <text evidence="1">Belongs to the short-chain dehydrogenases/reductases (SDR) family.</text>
</comment>
<dbReference type="PROSITE" id="PS00061">
    <property type="entry name" value="ADH_SHORT"/>
    <property type="match status" value="1"/>
</dbReference>
<sequence length="283" mass="30605">MPPYVHTGPVDCSQDADCSALTGKTAIVTGGANGLGEAYVRALVAAGVRVCIGDIDTEKGQKLESELPGTKFIPCSTGTWTDQVRLFEEAVTLSPTNRIHYVIANAGIHRVDEIFQPGPESLPEPDLSINGTTPTPEQEDTCLILIGSGAGFLDVPRSPQYCASKWAMRGIMHSLRRTTYYYGSRVNVISPWYVHTGILSEEAFAHVKRAGVEFATAEDAGRCLLRILADGKVNGHSFFVTARKWAEKGFMDLDLEDYGDDALLGEVQEMQMCSAPVEAGLFG</sequence>
<dbReference type="Pfam" id="PF00106">
    <property type="entry name" value="adh_short"/>
    <property type="match status" value="2"/>
</dbReference>
<organism evidence="4 5">
    <name type="scientific">Aspergillus phoenicis ATCC 13157</name>
    <dbReference type="NCBI Taxonomy" id="1353007"/>
    <lineage>
        <taxon>Eukaryota</taxon>
        <taxon>Fungi</taxon>
        <taxon>Dikarya</taxon>
        <taxon>Ascomycota</taxon>
        <taxon>Pezizomycotina</taxon>
        <taxon>Eurotiomycetes</taxon>
        <taxon>Eurotiomycetidae</taxon>
        <taxon>Eurotiales</taxon>
        <taxon>Aspergillaceae</taxon>
        <taxon>Aspergillus</taxon>
    </lineage>
</organism>